<sequence>MPATSHPSCSGHRYHLYGVDCGPSASFSNMSLDRYTDVSTISSGAICNCDHYHYPNNNEGDLRQLDGHEILRIGATAPVNNNSSHQMNGGSRGGSTDNINYLPYDKQRRTGGECCSRCGSDTALMDTDRSRKKGNRKIETSQQQQRNIHRQFRKDRKETMRTRRLLVIIGVFLAYVSVGAAIFNAIEAKPEQDRKQELKDYIEKFMGE</sequence>
<evidence type="ECO:0000256" key="2">
    <source>
        <dbReference type="SAM" id="Phobius"/>
    </source>
</evidence>
<protein>
    <submittedName>
        <fullName evidence="3">Uncharacterized protein</fullName>
    </submittedName>
</protein>
<keyword evidence="2" id="KW-1133">Transmembrane helix</keyword>
<evidence type="ECO:0000313" key="4">
    <source>
        <dbReference type="Proteomes" id="UP001283361"/>
    </source>
</evidence>
<proteinExistence type="predicted"/>
<feature type="region of interest" description="Disordered" evidence="1">
    <location>
        <begin position="125"/>
        <end position="156"/>
    </location>
</feature>
<feature type="transmembrane region" description="Helical" evidence="2">
    <location>
        <begin position="165"/>
        <end position="186"/>
    </location>
</feature>
<evidence type="ECO:0000256" key="1">
    <source>
        <dbReference type="SAM" id="MobiDB-lite"/>
    </source>
</evidence>
<dbReference type="Proteomes" id="UP001283361">
    <property type="component" value="Unassembled WGS sequence"/>
</dbReference>
<comment type="caution">
    <text evidence="3">The sequence shown here is derived from an EMBL/GenBank/DDBJ whole genome shotgun (WGS) entry which is preliminary data.</text>
</comment>
<keyword evidence="4" id="KW-1185">Reference proteome</keyword>
<evidence type="ECO:0000313" key="3">
    <source>
        <dbReference type="EMBL" id="KAK3737940.1"/>
    </source>
</evidence>
<gene>
    <name evidence="3" type="ORF">RRG08_028564</name>
</gene>
<feature type="region of interest" description="Disordered" evidence="1">
    <location>
        <begin position="78"/>
        <end position="97"/>
    </location>
</feature>
<dbReference type="Gene3D" id="1.10.287.70">
    <property type="match status" value="1"/>
</dbReference>
<dbReference type="AlphaFoldDB" id="A0AAE0Y9L4"/>
<accession>A0AAE0Y9L4</accession>
<keyword evidence="2" id="KW-0472">Membrane</keyword>
<keyword evidence="2" id="KW-0812">Transmembrane</keyword>
<name>A0AAE0Y9L4_9GAST</name>
<organism evidence="3 4">
    <name type="scientific">Elysia crispata</name>
    <name type="common">lettuce slug</name>
    <dbReference type="NCBI Taxonomy" id="231223"/>
    <lineage>
        <taxon>Eukaryota</taxon>
        <taxon>Metazoa</taxon>
        <taxon>Spiralia</taxon>
        <taxon>Lophotrochozoa</taxon>
        <taxon>Mollusca</taxon>
        <taxon>Gastropoda</taxon>
        <taxon>Heterobranchia</taxon>
        <taxon>Euthyneura</taxon>
        <taxon>Panpulmonata</taxon>
        <taxon>Sacoglossa</taxon>
        <taxon>Placobranchoidea</taxon>
        <taxon>Plakobranchidae</taxon>
        <taxon>Elysia</taxon>
    </lineage>
</organism>
<dbReference type="EMBL" id="JAWDGP010006611">
    <property type="protein sequence ID" value="KAK3737940.1"/>
    <property type="molecule type" value="Genomic_DNA"/>
</dbReference>
<reference evidence="3" key="1">
    <citation type="journal article" date="2023" name="G3 (Bethesda)">
        <title>A reference genome for the long-term kleptoplast-retaining sea slug Elysia crispata morphotype clarki.</title>
        <authorList>
            <person name="Eastman K.E."/>
            <person name="Pendleton A.L."/>
            <person name="Shaikh M.A."/>
            <person name="Suttiyut T."/>
            <person name="Ogas R."/>
            <person name="Tomko P."/>
            <person name="Gavelis G."/>
            <person name="Widhalm J.R."/>
            <person name="Wisecaver J.H."/>
        </authorList>
    </citation>
    <scope>NUCLEOTIDE SEQUENCE</scope>
    <source>
        <strain evidence="3">ECLA1</strain>
    </source>
</reference>